<sequence>MAQDVTQAQPPTSPTTTTGLPATSAMTSTSTPAAAKPAALSSCKAKRISKGSAVSESTRTSGTSSEKPRFSADSQLQWRAVRTVPTWVQRYEDEDEHADQSPMLPPPTHKTPQKSVWDNRRENLPVTPRSAAANEGSRWRNFVEQSSGRPFTAASERKDLEVGAVWGDEGLSSPWLANKGEGEGDHVEDDARAIFGITARQRQIWYKRFHLVLLNNPMVPLTFRAIIWIVSLFALSFSASIYVMSARNHAKQQPSTVLAIVVDAVALVYIIYITYDEYSGKPLGLRSPKAKIRLIMFDLVFIIFDSANLSLAFDTLYDVSQSCASPITSTTLTGSLLTDNPICSRQRALASFLFLALCAWVSTFTVSVFRLVERVSRTNA</sequence>
<gene>
    <name evidence="3" type="ORF">TWF696_006912</name>
</gene>
<comment type="caution">
    <text evidence="3">The sequence shown here is derived from an EMBL/GenBank/DDBJ whole genome shotgun (WGS) entry which is preliminary data.</text>
</comment>
<organism evidence="3 4">
    <name type="scientific">Orbilia brochopaga</name>
    <dbReference type="NCBI Taxonomy" id="3140254"/>
    <lineage>
        <taxon>Eukaryota</taxon>
        <taxon>Fungi</taxon>
        <taxon>Dikarya</taxon>
        <taxon>Ascomycota</taxon>
        <taxon>Pezizomycotina</taxon>
        <taxon>Orbiliomycetes</taxon>
        <taxon>Orbiliales</taxon>
        <taxon>Orbiliaceae</taxon>
        <taxon>Orbilia</taxon>
    </lineage>
</organism>
<name>A0AAV9UR15_9PEZI</name>
<accession>A0AAV9UR15</accession>
<protein>
    <recommendedName>
        <fullName evidence="5">Regulator of phospholipase D SRF1</fullName>
    </recommendedName>
</protein>
<evidence type="ECO:0000313" key="4">
    <source>
        <dbReference type="Proteomes" id="UP001375240"/>
    </source>
</evidence>
<evidence type="ECO:0000313" key="3">
    <source>
        <dbReference type="EMBL" id="KAK6346804.1"/>
    </source>
</evidence>
<keyword evidence="2" id="KW-1133">Transmembrane helix</keyword>
<dbReference type="InterPro" id="IPR037737">
    <property type="entry name" value="Srf1"/>
</dbReference>
<dbReference type="AlphaFoldDB" id="A0AAV9UR15"/>
<reference evidence="3 4" key="1">
    <citation type="submission" date="2019-10" db="EMBL/GenBank/DDBJ databases">
        <authorList>
            <person name="Palmer J.M."/>
        </authorList>
    </citation>
    <scope>NUCLEOTIDE SEQUENCE [LARGE SCALE GENOMIC DNA]</scope>
    <source>
        <strain evidence="3 4">TWF696</strain>
    </source>
</reference>
<feature type="region of interest" description="Disordered" evidence="1">
    <location>
        <begin position="1"/>
        <end position="79"/>
    </location>
</feature>
<feature type="compositionally biased region" description="Low complexity" evidence="1">
    <location>
        <begin position="55"/>
        <end position="65"/>
    </location>
</feature>
<dbReference type="EMBL" id="JAVHNQ010000005">
    <property type="protein sequence ID" value="KAK6346804.1"/>
    <property type="molecule type" value="Genomic_DNA"/>
</dbReference>
<dbReference type="Proteomes" id="UP001375240">
    <property type="component" value="Unassembled WGS sequence"/>
</dbReference>
<dbReference type="GO" id="GO:0071944">
    <property type="term" value="C:cell periphery"/>
    <property type="evidence" value="ECO:0007669"/>
    <property type="project" value="TreeGrafter"/>
</dbReference>
<dbReference type="PANTHER" id="PTHR36819">
    <property type="entry name" value="REGULATOR OF PHOSPHOLIPASE D SRF1"/>
    <property type="match status" value="1"/>
</dbReference>
<dbReference type="PANTHER" id="PTHR36819:SF1">
    <property type="entry name" value="REGULATOR OF PHOSPHOLIPASE D SRF1"/>
    <property type="match status" value="1"/>
</dbReference>
<proteinExistence type="predicted"/>
<feature type="transmembrane region" description="Helical" evidence="2">
    <location>
        <begin position="352"/>
        <end position="372"/>
    </location>
</feature>
<evidence type="ECO:0000256" key="1">
    <source>
        <dbReference type="SAM" id="MobiDB-lite"/>
    </source>
</evidence>
<feature type="transmembrane region" description="Helical" evidence="2">
    <location>
        <begin position="225"/>
        <end position="244"/>
    </location>
</feature>
<keyword evidence="2" id="KW-0472">Membrane</keyword>
<feature type="region of interest" description="Disordered" evidence="1">
    <location>
        <begin position="93"/>
        <end position="115"/>
    </location>
</feature>
<feature type="transmembrane region" description="Helical" evidence="2">
    <location>
        <begin position="256"/>
        <end position="275"/>
    </location>
</feature>
<feature type="compositionally biased region" description="Low complexity" evidence="1">
    <location>
        <begin position="1"/>
        <end position="43"/>
    </location>
</feature>
<keyword evidence="4" id="KW-1185">Reference proteome</keyword>
<dbReference type="GO" id="GO:0000324">
    <property type="term" value="C:fungal-type vacuole"/>
    <property type="evidence" value="ECO:0007669"/>
    <property type="project" value="TreeGrafter"/>
</dbReference>
<evidence type="ECO:0000256" key="2">
    <source>
        <dbReference type="SAM" id="Phobius"/>
    </source>
</evidence>
<evidence type="ECO:0008006" key="5">
    <source>
        <dbReference type="Google" id="ProtNLM"/>
    </source>
</evidence>
<keyword evidence="2" id="KW-0812">Transmembrane</keyword>